<evidence type="ECO:0000313" key="2">
    <source>
        <dbReference type="Proteomes" id="UP000691718"/>
    </source>
</evidence>
<proteinExistence type="predicted"/>
<accession>A0A8S3XDF4</accession>
<organism evidence="1 2">
    <name type="scientific">Parnassius apollo</name>
    <name type="common">Apollo butterfly</name>
    <name type="synonym">Papilio apollo</name>
    <dbReference type="NCBI Taxonomy" id="110799"/>
    <lineage>
        <taxon>Eukaryota</taxon>
        <taxon>Metazoa</taxon>
        <taxon>Ecdysozoa</taxon>
        <taxon>Arthropoda</taxon>
        <taxon>Hexapoda</taxon>
        <taxon>Insecta</taxon>
        <taxon>Pterygota</taxon>
        <taxon>Neoptera</taxon>
        <taxon>Endopterygota</taxon>
        <taxon>Lepidoptera</taxon>
        <taxon>Glossata</taxon>
        <taxon>Ditrysia</taxon>
        <taxon>Papilionoidea</taxon>
        <taxon>Papilionidae</taxon>
        <taxon>Parnassiinae</taxon>
        <taxon>Parnassini</taxon>
        <taxon>Parnassius</taxon>
        <taxon>Parnassius</taxon>
    </lineage>
</organism>
<gene>
    <name evidence="1" type="ORF">PAPOLLO_LOCUS16012</name>
</gene>
<evidence type="ECO:0000313" key="1">
    <source>
        <dbReference type="EMBL" id="CAG5013850.1"/>
    </source>
</evidence>
<name>A0A8S3XDF4_PARAO</name>
<dbReference type="Proteomes" id="UP000691718">
    <property type="component" value="Unassembled WGS sequence"/>
</dbReference>
<protein>
    <submittedName>
        <fullName evidence="1">(apollo) hypothetical protein</fullName>
    </submittedName>
</protein>
<reference evidence="1" key="1">
    <citation type="submission" date="2021-04" db="EMBL/GenBank/DDBJ databases">
        <authorList>
            <person name="Tunstrom K."/>
        </authorList>
    </citation>
    <scope>NUCLEOTIDE SEQUENCE</scope>
</reference>
<dbReference type="OrthoDB" id="7343475at2759"/>
<comment type="caution">
    <text evidence="1">The sequence shown here is derived from an EMBL/GenBank/DDBJ whole genome shotgun (WGS) entry which is preliminary data.</text>
</comment>
<dbReference type="EMBL" id="CAJQZP010001060">
    <property type="protein sequence ID" value="CAG5013850.1"/>
    <property type="molecule type" value="Genomic_DNA"/>
</dbReference>
<dbReference type="AlphaFoldDB" id="A0A8S3XDF4"/>
<sequence>MDLLQLDDEEQEILQILAENGIKVTNPKKNHHSRIQILENILVYKPDNELLHAINIAAEYDPSFKCPKESPLEVDAQASNLGSLLSVATENGPEIEFETHFLLPELMKVPLNRMLLLKYAKLRKVSVNWKSRILIPMIVKQWSWNWMNLDLKQLTMKYQRTSPNAENMLLVQNGKEI</sequence>
<keyword evidence="2" id="KW-1185">Reference proteome</keyword>